<dbReference type="Proteomes" id="UP001237642">
    <property type="component" value="Unassembled WGS sequence"/>
</dbReference>
<reference evidence="1" key="2">
    <citation type="submission" date="2023-05" db="EMBL/GenBank/DDBJ databases">
        <authorList>
            <person name="Schelkunov M.I."/>
        </authorList>
    </citation>
    <scope>NUCLEOTIDE SEQUENCE</scope>
    <source>
        <strain evidence="1">Hsosn_3</strain>
        <tissue evidence="1">Leaf</tissue>
    </source>
</reference>
<gene>
    <name evidence="1" type="ORF">POM88_037154</name>
</gene>
<name>A0AAD8HPL3_9APIA</name>
<dbReference type="EMBL" id="JAUIZM010000008">
    <property type="protein sequence ID" value="KAK1371062.1"/>
    <property type="molecule type" value="Genomic_DNA"/>
</dbReference>
<evidence type="ECO:0000313" key="1">
    <source>
        <dbReference type="EMBL" id="KAK1371062.1"/>
    </source>
</evidence>
<sequence length="293" mass="32950">MANFDALSRGISSYDSSMTCVISVEVSHFEMKEDPSFWMDHNVQLFCVNWFGNKNEIVGNLGMAPPKTMTPVRSPRLKKVKRANEEVANVLGISMGDLDVDFKVFYSKITKSSQFPESLFKLRRDVLNVKLREPVTTEHHKSLIEGMEVEEEGHKKLFVQLLNLYYIEQFALCGTKLQKPRPTSWNYVSDVDEFNKVNWASAIHELLMKSIEEAQLFLVGGRLGQNTFRGCAPVLEVRVCAGKDHRGGGGGVVPRAEVAAAGQRRRRWWRRRMQTTGEGGGSGYFGVNPESAG</sequence>
<accession>A0AAD8HPL3</accession>
<protein>
    <submittedName>
        <fullName evidence="1">Uncharacterized protein</fullName>
    </submittedName>
</protein>
<comment type="caution">
    <text evidence="1">The sequence shown here is derived from an EMBL/GenBank/DDBJ whole genome shotgun (WGS) entry which is preliminary data.</text>
</comment>
<evidence type="ECO:0000313" key="2">
    <source>
        <dbReference type="Proteomes" id="UP001237642"/>
    </source>
</evidence>
<dbReference type="AlphaFoldDB" id="A0AAD8HPL3"/>
<reference evidence="1" key="1">
    <citation type="submission" date="2023-02" db="EMBL/GenBank/DDBJ databases">
        <title>Genome of toxic invasive species Heracleum sosnowskyi carries increased number of genes despite the absence of recent whole-genome duplications.</title>
        <authorList>
            <person name="Schelkunov M."/>
            <person name="Shtratnikova V."/>
            <person name="Makarenko M."/>
            <person name="Klepikova A."/>
            <person name="Omelchenko D."/>
            <person name="Novikova G."/>
            <person name="Obukhova E."/>
            <person name="Bogdanov V."/>
            <person name="Penin A."/>
            <person name="Logacheva M."/>
        </authorList>
    </citation>
    <scope>NUCLEOTIDE SEQUENCE</scope>
    <source>
        <strain evidence="1">Hsosn_3</strain>
        <tissue evidence="1">Leaf</tissue>
    </source>
</reference>
<keyword evidence="2" id="KW-1185">Reference proteome</keyword>
<organism evidence="1 2">
    <name type="scientific">Heracleum sosnowskyi</name>
    <dbReference type="NCBI Taxonomy" id="360622"/>
    <lineage>
        <taxon>Eukaryota</taxon>
        <taxon>Viridiplantae</taxon>
        <taxon>Streptophyta</taxon>
        <taxon>Embryophyta</taxon>
        <taxon>Tracheophyta</taxon>
        <taxon>Spermatophyta</taxon>
        <taxon>Magnoliopsida</taxon>
        <taxon>eudicotyledons</taxon>
        <taxon>Gunneridae</taxon>
        <taxon>Pentapetalae</taxon>
        <taxon>asterids</taxon>
        <taxon>campanulids</taxon>
        <taxon>Apiales</taxon>
        <taxon>Apiaceae</taxon>
        <taxon>Apioideae</taxon>
        <taxon>apioid superclade</taxon>
        <taxon>Tordylieae</taxon>
        <taxon>Tordyliinae</taxon>
        <taxon>Heracleum</taxon>
    </lineage>
</organism>
<proteinExistence type="predicted"/>